<keyword evidence="8" id="KW-1185">Reference proteome</keyword>
<evidence type="ECO:0000259" key="6">
    <source>
        <dbReference type="Pfam" id="PF07992"/>
    </source>
</evidence>
<feature type="domain" description="FAD/NAD(P)-binding" evidence="6">
    <location>
        <begin position="37"/>
        <end position="328"/>
    </location>
</feature>
<dbReference type="PRINTS" id="PR00411">
    <property type="entry name" value="PNDRDTASEI"/>
</dbReference>
<accession>A0A6A6CB47</accession>
<dbReference type="Gene3D" id="3.50.50.100">
    <property type="match status" value="1"/>
</dbReference>
<proteinExistence type="inferred from homology"/>
<dbReference type="AlphaFoldDB" id="A0A6A6CB47"/>
<protein>
    <recommendedName>
        <fullName evidence="6">FAD/NAD(P)-binding domain-containing protein</fullName>
    </recommendedName>
</protein>
<dbReference type="InterPro" id="IPR023753">
    <property type="entry name" value="FAD/NAD-binding_dom"/>
</dbReference>
<comment type="similarity">
    <text evidence="1">Belongs to the FAD-dependent oxidoreductase family.</text>
</comment>
<evidence type="ECO:0000256" key="5">
    <source>
        <dbReference type="SAM" id="SignalP"/>
    </source>
</evidence>
<keyword evidence="2" id="KW-0285">Flavoprotein</keyword>
<dbReference type="Proteomes" id="UP000799537">
    <property type="component" value="Unassembled WGS sequence"/>
</dbReference>
<dbReference type="GO" id="GO:0004174">
    <property type="term" value="F:electron-transferring-flavoprotein dehydrogenase activity"/>
    <property type="evidence" value="ECO:0007669"/>
    <property type="project" value="TreeGrafter"/>
</dbReference>
<gene>
    <name evidence="7" type="ORF">M409DRAFT_57364</name>
</gene>
<evidence type="ECO:0000313" key="7">
    <source>
        <dbReference type="EMBL" id="KAF2163458.1"/>
    </source>
</evidence>
<dbReference type="PANTHER" id="PTHR43735">
    <property type="entry name" value="APOPTOSIS-INDUCING FACTOR 1"/>
    <property type="match status" value="1"/>
</dbReference>
<evidence type="ECO:0000256" key="1">
    <source>
        <dbReference type="ARBA" id="ARBA00006442"/>
    </source>
</evidence>
<evidence type="ECO:0000256" key="2">
    <source>
        <dbReference type="ARBA" id="ARBA00022630"/>
    </source>
</evidence>
<dbReference type="OrthoDB" id="202203at2759"/>
<sequence length="410" mass="44025">MSLQSLQSLLLATFHLLTANYFLLPSPPPLPTNPMKHIIIIGGSFAGISTAHRILKQASKTTAAPFKITLVSRDTHFYWNIAAPRAVMPGQFEDEKLFLPIAEGFKGYPAVRVEVVVGEAVGVDVEGKELEVCVDGAGVGEKRMLRYDFLIVGTGSSSREGMPFKSLGSTEGTREALRGLQERVKGAETIVVLGAGPTGVEIAGELSGEYGAAKKIYLFSRAAAVLEGRPASVSQTALKQLQKLNVDVRVSTSIETITDLPDGRQELTTSKGEKVVADLCIPTYGVQPNSSYVPAQFLDANGFIKVDEYLAVRNADGVFAIGDVSDAEPPQFWFVDKQSLHMAKNMVLTLSGKTPVPYKVSTTGMMGVQIGKKGGTGHFGSFKLPGWLVAMLRKSLFVENLARTVDGSML</sequence>
<keyword evidence="4" id="KW-0560">Oxidoreductase</keyword>
<evidence type="ECO:0000256" key="3">
    <source>
        <dbReference type="ARBA" id="ARBA00022827"/>
    </source>
</evidence>
<dbReference type="GO" id="GO:0050660">
    <property type="term" value="F:flavin adenine dinucleotide binding"/>
    <property type="evidence" value="ECO:0007669"/>
    <property type="project" value="TreeGrafter"/>
</dbReference>
<dbReference type="RefSeq" id="XP_033664347.1">
    <property type="nucleotide sequence ID" value="XM_033813611.1"/>
</dbReference>
<dbReference type="Pfam" id="PF07992">
    <property type="entry name" value="Pyr_redox_2"/>
    <property type="match status" value="1"/>
</dbReference>
<name>A0A6A6CB47_ZASCE</name>
<dbReference type="PANTHER" id="PTHR43735:SF3">
    <property type="entry name" value="FERROPTOSIS SUPPRESSOR PROTEIN 1"/>
    <property type="match status" value="1"/>
</dbReference>
<dbReference type="SUPFAM" id="SSF51905">
    <property type="entry name" value="FAD/NAD(P)-binding domain"/>
    <property type="match status" value="1"/>
</dbReference>
<keyword evidence="3" id="KW-0274">FAD</keyword>
<dbReference type="EMBL" id="ML993608">
    <property type="protein sequence ID" value="KAF2163458.1"/>
    <property type="molecule type" value="Genomic_DNA"/>
</dbReference>
<feature type="signal peptide" evidence="5">
    <location>
        <begin position="1"/>
        <end position="19"/>
    </location>
</feature>
<dbReference type="PRINTS" id="PR00368">
    <property type="entry name" value="FADPNR"/>
</dbReference>
<evidence type="ECO:0000313" key="8">
    <source>
        <dbReference type="Proteomes" id="UP000799537"/>
    </source>
</evidence>
<feature type="chain" id="PRO_5025591196" description="FAD/NAD(P)-binding domain-containing protein" evidence="5">
    <location>
        <begin position="20"/>
        <end position="410"/>
    </location>
</feature>
<organism evidence="7 8">
    <name type="scientific">Zasmidium cellare ATCC 36951</name>
    <dbReference type="NCBI Taxonomy" id="1080233"/>
    <lineage>
        <taxon>Eukaryota</taxon>
        <taxon>Fungi</taxon>
        <taxon>Dikarya</taxon>
        <taxon>Ascomycota</taxon>
        <taxon>Pezizomycotina</taxon>
        <taxon>Dothideomycetes</taxon>
        <taxon>Dothideomycetidae</taxon>
        <taxon>Mycosphaerellales</taxon>
        <taxon>Mycosphaerellaceae</taxon>
        <taxon>Zasmidium</taxon>
    </lineage>
</organism>
<keyword evidence="5" id="KW-0732">Signal</keyword>
<dbReference type="InterPro" id="IPR036188">
    <property type="entry name" value="FAD/NAD-bd_sf"/>
</dbReference>
<reference evidence="7" key="1">
    <citation type="journal article" date="2020" name="Stud. Mycol.">
        <title>101 Dothideomycetes genomes: a test case for predicting lifestyles and emergence of pathogens.</title>
        <authorList>
            <person name="Haridas S."/>
            <person name="Albert R."/>
            <person name="Binder M."/>
            <person name="Bloem J."/>
            <person name="Labutti K."/>
            <person name="Salamov A."/>
            <person name="Andreopoulos B."/>
            <person name="Baker S."/>
            <person name="Barry K."/>
            <person name="Bills G."/>
            <person name="Bluhm B."/>
            <person name="Cannon C."/>
            <person name="Castanera R."/>
            <person name="Culley D."/>
            <person name="Daum C."/>
            <person name="Ezra D."/>
            <person name="Gonzalez J."/>
            <person name="Henrissat B."/>
            <person name="Kuo A."/>
            <person name="Liang C."/>
            <person name="Lipzen A."/>
            <person name="Lutzoni F."/>
            <person name="Magnuson J."/>
            <person name="Mondo S."/>
            <person name="Nolan M."/>
            <person name="Ohm R."/>
            <person name="Pangilinan J."/>
            <person name="Park H.-J."/>
            <person name="Ramirez L."/>
            <person name="Alfaro M."/>
            <person name="Sun H."/>
            <person name="Tritt A."/>
            <person name="Yoshinaga Y."/>
            <person name="Zwiers L.-H."/>
            <person name="Turgeon B."/>
            <person name="Goodwin S."/>
            <person name="Spatafora J."/>
            <person name="Crous P."/>
            <person name="Grigoriev I."/>
        </authorList>
    </citation>
    <scope>NUCLEOTIDE SEQUENCE</scope>
    <source>
        <strain evidence="7">ATCC 36951</strain>
    </source>
</reference>
<dbReference type="GeneID" id="54566883"/>
<dbReference type="GO" id="GO:0005737">
    <property type="term" value="C:cytoplasm"/>
    <property type="evidence" value="ECO:0007669"/>
    <property type="project" value="TreeGrafter"/>
</dbReference>
<evidence type="ECO:0000256" key="4">
    <source>
        <dbReference type="ARBA" id="ARBA00023002"/>
    </source>
</evidence>